<comment type="caution">
    <text evidence="6">The sequence shown here is derived from an EMBL/GenBank/DDBJ whole genome shotgun (WGS) entry which is preliminary data.</text>
</comment>
<protein>
    <submittedName>
        <fullName evidence="6">Glycosyl transferase</fullName>
    </submittedName>
</protein>
<dbReference type="PANTHER" id="PTHR43179">
    <property type="entry name" value="RHAMNOSYLTRANSFERASE WBBL"/>
    <property type="match status" value="1"/>
</dbReference>
<dbReference type="OrthoDB" id="1326385at2"/>
<dbReference type="EMBL" id="MJBR01000045">
    <property type="protein sequence ID" value="OEY71647.1"/>
    <property type="molecule type" value="Genomic_DNA"/>
</dbReference>
<accession>A0A2N0TQB1</accession>
<evidence type="ECO:0000259" key="4">
    <source>
        <dbReference type="Pfam" id="PF00535"/>
    </source>
</evidence>
<dbReference type="Gene3D" id="3.90.550.10">
    <property type="entry name" value="Spore Coat Polysaccharide Biosynthesis Protein SpsA, Chain A"/>
    <property type="match status" value="1"/>
</dbReference>
<dbReference type="InterPro" id="IPR029044">
    <property type="entry name" value="Nucleotide-diphossugar_trans"/>
</dbReference>
<keyword evidence="7" id="KW-1185">Reference proteome</keyword>
<proteinExistence type="inferred from homology"/>
<dbReference type="GO" id="GO:0016757">
    <property type="term" value="F:glycosyltransferase activity"/>
    <property type="evidence" value="ECO:0007669"/>
    <property type="project" value="UniProtKB-KW"/>
</dbReference>
<gene>
    <name evidence="6" type="ORF">APR40_04615</name>
    <name evidence="5" type="ORF">BHS39_04615</name>
</gene>
<evidence type="ECO:0000313" key="5">
    <source>
        <dbReference type="EMBL" id="OEY71647.1"/>
    </source>
</evidence>
<dbReference type="CDD" id="cd00761">
    <property type="entry name" value="Glyco_tranf_GTA_type"/>
    <property type="match status" value="1"/>
</dbReference>
<feature type="domain" description="Glycosyltransferase 2-like" evidence="4">
    <location>
        <begin position="237"/>
        <end position="363"/>
    </location>
</feature>
<evidence type="ECO:0000313" key="6">
    <source>
        <dbReference type="EMBL" id="PKD16896.1"/>
    </source>
</evidence>
<dbReference type="PANTHER" id="PTHR43179:SF12">
    <property type="entry name" value="GALACTOFURANOSYLTRANSFERASE GLFT2"/>
    <property type="match status" value="1"/>
</dbReference>
<evidence type="ECO:0000256" key="1">
    <source>
        <dbReference type="ARBA" id="ARBA00006739"/>
    </source>
</evidence>
<reference evidence="5 7" key="2">
    <citation type="submission" date="2016-09" db="EMBL/GenBank/DDBJ databases">
        <title>Genome Sequence of Salegentibacter salarius,Isolated from a Marine Solar Saltern of the Yellow Sea in South Korea.</title>
        <authorList>
            <person name="Zheng Q."/>
            <person name="Liu Y."/>
        </authorList>
    </citation>
    <scope>NUCLEOTIDE SEQUENCE [LARGE SCALE GENOMIC DNA]</scope>
    <source>
        <strain evidence="5 7">KCTC 12974</strain>
    </source>
</reference>
<reference evidence="6 8" key="1">
    <citation type="submission" date="2015-10" db="EMBL/GenBank/DDBJ databases">
        <title>Draft genome sequence of Salegentibacter salinarum KCTC 12975.</title>
        <authorList>
            <person name="Lin W."/>
            <person name="Zheng Q."/>
        </authorList>
    </citation>
    <scope>NUCLEOTIDE SEQUENCE [LARGE SCALE GENOMIC DNA]</scope>
    <source>
        <strain evidence="6 8">KCTC 12974</strain>
    </source>
</reference>
<sequence length="516" mass="60197">MIIISHINAKKQVQVIRNDNPQTGFSESLVKAFWEVCEKYPKDLILWQEEGIEINTESIDEVFQHSLVMASYPVKEYFIPDTIGYVDQLPFVNPSKNVKYPTWRMSVAIGGVYGETALRLKSPLKEISDFGVLINSIAKIGQQNTLFCYSHPALLKKSNRKLSLVKTETKDLFSFVAQHYKKVRLLILLFCFIRYEKKFPIWSFLTSLFKKSFFQFQVEFPELEKKAEWIINESIDVIIPTLGRPKYLKNVLIDLKNQKLLPTRVIIVEQNPEVNSESELDYLKSETWPFEIVHHFTHQLGACNARNIALDQVKSNWVFFADDDIRFQPDLLQNVVKEASHYQIQAINLNCKQPDEETVFEKIKQWGSFGAGTSIVKSFYARQCRFSEVFEFGFGEDADFGMQLRNKGCDIIYHPQIQTLHLKAPSGGFRKKLNLPWENSELLPKPSPTLMAYAIKYYTRKQLKGYQLSLYLKFYSRQKEKNPVKYIKIVQKRWRLSEDWAVKILNQHSKNPIVKS</sequence>
<keyword evidence="3 6" id="KW-0808">Transferase</keyword>
<evidence type="ECO:0000256" key="3">
    <source>
        <dbReference type="ARBA" id="ARBA00022679"/>
    </source>
</evidence>
<keyword evidence="2" id="KW-0328">Glycosyltransferase</keyword>
<evidence type="ECO:0000313" key="8">
    <source>
        <dbReference type="Proteomes" id="UP000232533"/>
    </source>
</evidence>
<organism evidence="6 8">
    <name type="scientific">Salegentibacter salarius</name>
    <dbReference type="NCBI Taxonomy" id="435906"/>
    <lineage>
        <taxon>Bacteria</taxon>
        <taxon>Pseudomonadati</taxon>
        <taxon>Bacteroidota</taxon>
        <taxon>Flavobacteriia</taxon>
        <taxon>Flavobacteriales</taxon>
        <taxon>Flavobacteriaceae</taxon>
        <taxon>Salegentibacter</taxon>
    </lineage>
</organism>
<dbReference type="InterPro" id="IPR001173">
    <property type="entry name" value="Glyco_trans_2-like"/>
</dbReference>
<dbReference type="EMBL" id="LKTR01000045">
    <property type="protein sequence ID" value="PKD16896.1"/>
    <property type="molecule type" value="Genomic_DNA"/>
</dbReference>
<evidence type="ECO:0000256" key="2">
    <source>
        <dbReference type="ARBA" id="ARBA00022676"/>
    </source>
</evidence>
<name>A0A2N0TQB1_9FLAO</name>
<dbReference type="RefSeq" id="WP_070055056.1">
    <property type="nucleotide sequence ID" value="NZ_FVZF01000006.1"/>
</dbReference>
<evidence type="ECO:0000313" key="7">
    <source>
        <dbReference type="Proteomes" id="UP000176009"/>
    </source>
</evidence>
<dbReference type="Proteomes" id="UP000232533">
    <property type="component" value="Unassembled WGS sequence"/>
</dbReference>
<dbReference type="Proteomes" id="UP000176009">
    <property type="component" value="Unassembled WGS sequence"/>
</dbReference>
<dbReference type="Pfam" id="PF00535">
    <property type="entry name" value="Glycos_transf_2"/>
    <property type="match status" value="1"/>
</dbReference>
<dbReference type="SUPFAM" id="SSF53448">
    <property type="entry name" value="Nucleotide-diphospho-sugar transferases"/>
    <property type="match status" value="1"/>
</dbReference>
<dbReference type="AlphaFoldDB" id="A0A2N0TQB1"/>
<comment type="similarity">
    <text evidence="1">Belongs to the glycosyltransferase 2 family.</text>
</comment>